<accession>A0A4R0R856</accession>
<organism evidence="2 3">
    <name type="scientific">Steccherinum ochraceum</name>
    <dbReference type="NCBI Taxonomy" id="92696"/>
    <lineage>
        <taxon>Eukaryota</taxon>
        <taxon>Fungi</taxon>
        <taxon>Dikarya</taxon>
        <taxon>Basidiomycota</taxon>
        <taxon>Agaricomycotina</taxon>
        <taxon>Agaricomycetes</taxon>
        <taxon>Polyporales</taxon>
        <taxon>Steccherinaceae</taxon>
        <taxon>Steccherinum</taxon>
    </lineage>
</organism>
<feature type="compositionally biased region" description="Acidic residues" evidence="1">
    <location>
        <begin position="103"/>
        <end position="124"/>
    </location>
</feature>
<protein>
    <submittedName>
        <fullName evidence="2">Uncharacterized protein</fullName>
    </submittedName>
</protein>
<dbReference type="Proteomes" id="UP000292702">
    <property type="component" value="Unassembled WGS sequence"/>
</dbReference>
<sequence length="574" mass="62819">MPPKTSAKTGLKIRLPPSLKAATDGPAGTTKQIAQDVPQSAREVLQAKGDVLRFWVTKANEKEKAKPKEERRSGLKRQGRVDDLRARIALYYGFDLEAAQAEASEEAEADAEDSDAEDTTEDSDLSSALNISIRDKQWDFMRELGAEWNEASANNRDDEFHLNSDELPRIHNPLTVSRGVLDITTWHPVPALHSLQQEAASRNMAAFNPVAATLPSTHPIAPQAGDVRATLEDGSVFIITPAMQTGLHIISAILGSQPLSSDSTDVSVGLHSPAGVGYGNAPMATPNALLFPSTNMSSPPSQIPSHIPPASPSTSVFSQLEPDYAAFSEDTAGSASLMELDGEAANPNPALAAHSESPPLPSESFLQQPPIRAPTLAPQASAAAATGRQAPRPGHQRVPSVNATIIQSAMATDALLNIEDADDGLPGVLRLLESGAIRRIREAYGPMEGRKPHPNWKQVKIKVNRHERVGKQVVKYFNNNKDAFLKFFVMTEDSRPAGSRKRKLRSSSEPQYRAYRLVSQAIPHMEADVNRHRKEVQYADPATGEFSEQRWRARWGDVSDNWWMVWRELGLERY</sequence>
<dbReference type="AlphaFoldDB" id="A0A4R0R856"/>
<feature type="region of interest" description="Disordered" evidence="1">
    <location>
        <begin position="101"/>
        <end position="128"/>
    </location>
</feature>
<keyword evidence="3" id="KW-1185">Reference proteome</keyword>
<feature type="compositionally biased region" description="Low complexity" evidence="1">
    <location>
        <begin position="362"/>
        <end position="393"/>
    </location>
</feature>
<evidence type="ECO:0000313" key="2">
    <source>
        <dbReference type="EMBL" id="TCD59838.1"/>
    </source>
</evidence>
<name>A0A4R0R856_9APHY</name>
<feature type="region of interest" description="Disordered" evidence="1">
    <location>
        <begin position="345"/>
        <end position="397"/>
    </location>
</feature>
<dbReference type="OrthoDB" id="3037223at2759"/>
<gene>
    <name evidence="2" type="ORF">EIP91_011334</name>
</gene>
<evidence type="ECO:0000256" key="1">
    <source>
        <dbReference type="SAM" id="MobiDB-lite"/>
    </source>
</evidence>
<evidence type="ECO:0000313" key="3">
    <source>
        <dbReference type="Proteomes" id="UP000292702"/>
    </source>
</evidence>
<comment type="caution">
    <text evidence="2">The sequence shown here is derived from an EMBL/GenBank/DDBJ whole genome shotgun (WGS) entry which is preliminary data.</text>
</comment>
<feature type="region of interest" description="Disordered" evidence="1">
    <location>
        <begin position="1"/>
        <end position="36"/>
    </location>
</feature>
<reference evidence="2 3" key="1">
    <citation type="submission" date="2018-11" db="EMBL/GenBank/DDBJ databases">
        <title>Genome assembly of Steccherinum ochraceum LE-BIN_3174, the white-rot fungus of the Steccherinaceae family (The Residual Polyporoid clade, Polyporales, Basidiomycota).</title>
        <authorList>
            <person name="Fedorova T.V."/>
            <person name="Glazunova O.A."/>
            <person name="Landesman E.O."/>
            <person name="Moiseenko K.V."/>
            <person name="Psurtseva N.V."/>
            <person name="Savinova O.S."/>
            <person name="Shakhova N.V."/>
            <person name="Tyazhelova T.V."/>
            <person name="Vasina D.V."/>
        </authorList>
    </citation>
    <scope>NUCLEOTIDE SEQUENCE [LARGE SCALE GENOMIC DNA]</scope>
    <source>
        <strain evidence="2 3">LE-BIN_3174</strain>
    </source>
</reference>
<dbReference type="EMBL" id="RWJN01000723">
    <property type="protein sequence ID" value="TCD59838.1"/>
    <property type="molecule type" value="Genomic_DNA"/>
</dbReference>
<proteinExistence type="predicted"/>
<feature type="region of interest" description="Disordered" evidence="1">
    <location>
        <begin position="290"/>
        <end position="316"/>
    </location>
</feature>